<sequence>MDIYVIASLVAAAMSAMAAFFSLIVAWWSYKEARYSRLAELQKGYGVVRSNNRIIRRLMRDLGCQTPDELALWYYRVSIPSGDSLMTEALGANKQLANSDRDGAHVQSIEVAMDEVAAFWDVLVAGMVDRLLPRSFRKNGGEWNTRARRYILLYEPLHVANWYIHETQFLYEPANTSTDIPQKSWRPYKDKRPNRFIKLEEFLYGHGVLKVRGVSYERIHDRIWAQLPPRNPLMRA</sequence>
<keyword evidence="3" id="KW-1185">Reference proteome</keyword>
<feature type="transmembrane region" description="Helical" evidence="1">
    <location>
        <begin position="6"/>
        <end position="28"/>
    </location>
</feature>
<gene>
    <name evidence="2" type="ORF">Vafri_9370</name>
</gene>
<dbReference type="EMBL" id="BNCO01000016">
    <property type="protein sequence ID" value="GIL53896.1"/>
    <property type="molecule type" value="Genomic_DNA"/>
</dbReference>
<proteinExistence type="predicted"/>
<keyword evidence="1" id="KW-0472">Membrane</keyword>
<accession>A0A8J4EZR5</accession>
<evidence type="ECO:0000256" key="1">
    <source>
        <dbReference type="SAM" id="Phobius"/>
    </source>
</evidence>
<comment type="caution">
    <text evidence="2">The sequence shown here is derived from an EMBL/GenBank/DDBJ whole genome shotgun (WGS) entry which is preliminary data.</text>
</comment>
<keyword evidence="1" id="KW-0812">Transmembrane</keyword>
<dbReference type="Proteomes" id="UP000747399">
    <property type="component" value="Unassembled WGS sequence"/>
</dbReference>
<name>A0A8J4EZR5_9CHLO</name>
<evidence type="ECO:0000313" key="3">
    <source>
        <dbReference type="Proteomes" id="UP000747399"/>
    </source>
</evidence>
<reference evidence="2" key="1">
    <citation type="journal article" date="2021" name="Proc. Natl. Acad. Sci. U.S.A.">
        <title>Three genomes in the algal genus Volvox reveal the fate of a haploid sex-determining region after a transition to homothallism.</title>
        <authorList>
            <person name="Yamamoto K."/>
            <person name="Hamaji T."/>
            <person name="Kawai-Toyooka H."/>
            <person name="Matsuzaki R."/>
            <person name="Takahashi F."/>
            <person name="Nishimura Y."/>
            <person name="Kawachi M."/>
            <person name="Noguchi H."/>
            <person name="Minakuchi Y."/>
            <person name="Umen J.G."/>
            <person name="Toyoda A."/>
            <person name="Nozaki H."/>
        </authorList>
    </citation>
    <scope>NUCLEOTIDE SEQUENCE</scope>
    <source>
        <strain evidence="2">NIES-3780</strain>
    </source>
</reference>
<organism evidence="2 3">
    <name type="scientific">Volvox africanus</name>
    <dbReference type="NCBI Taxonomy" id="51714"/>
    <lineage>
        <taxon>Eukaryota</taxon>
        <taxon>Viridiplantae</taxon>
        <taxon>Chlorophyta</taxon>
        <taxon>core chlorophytes</taxon>
        <taxon>Chlorophyceae</taxon>
        <taxon>CS clade</taxon>
        <taxon>Chlamydomonadales</taxon>
        <taxon>Volvocaceae</taxon>
        <taxon>Volvox</taxon>
    </lineage>
</organism>
<dbReference type="AlphaFoldDB" id="A0A8J4EZR5"/>
<keyword evidence="1" id="KW-1133">Transmembrane helix</keyword>
<protein>
    <submittedName>
        <fullName evidence="2">Uncharacterized protein</fullName>
    </submittedName>
</protein>
<evidence type="ECO:0000313" key="2">
    <source>
        <dbReference type="EMBL" id="GIL53896.1"/>
    </source>
</evidence>